<protein>
    <recommendedName>
        <fullName evidence="4">SAGA-associated factor 11</fullName>
    </recommendedName>
</protein>
<evidence type="ECO:0008006" key="4">
    <source>
        <dbReference type="Google" id="ProtNLM"/>
    </source>
</evidence>
<feature type="compositionally biased region" description="Basic and acidic residues" evidence="1">
    <location>
        <begin position="155"/>
        <end position="171"/>
    </location>
</feature>
<dbReference type="OrthoDB" id="6616259at2759"/>
<evidence type="ECO:0000313" key="2">
    <source>
        <dbReference type="EMBL" id="KAF0764825.1"/>
    </source>
</evidence>
<name>A0A6G0Z2F7_APHCR</name>
<keyword evidence="3" id="KW-1185">Reference proteome</keyword>
<proteinExistence type="predicted"/>
<reference evidence="2 3" key="1">
    <citation type="submission" date="2019-08" db="EMBL/GenBank/DDBJ databases">
        <title>Whole genome of Aphis craccivora.</title>
        <authorList>
            <person name="Voronova N.V."/>
            <person name="Shulinski R.S."/>
            <person name="Bandarenka Y.V."/>
            <person name="Zhorov D.G."/>
            <person name="Warner D."/>
        </authorList>
    </citation>
    <scope>NUCLEOTIDE SEQUENCE [LARGE SCALE GENOMIC DNA]</scope>
    <source>
        <strain evidence="2">180601</strain>
        <tissue evidence="2">Whole Body</tissue>
    </source>
</reference>
<feature type="compositionally biased region" description="Basic residues" evidence="1">
    <location>
        <begin position="172"/>
        <end position="189"/>
    </location>
</feature>
<organism evidence="2 3">
    <name type="scientific">Aphis craccivora</name>
    <name type="common">Cowpea aphid</name>
    <dbReference type="NCBI Taxonomy" id="307492"/>
    <lineage>
        <taxon>Eukaryota</taxon>
        <taxon>Metazoa</taxon>
        <taxon>Ecdysozoa</taxon>
        <taxon>Arthropoda</taxon>
        <taxon>Hexapoda</taxon>
        <taxon>Insecta</taxon>
        <taxon>Pterygota</taxon>
        <taxon>Neoptera</taxon>
        <taxon>Paraneoptera</taxon>
        <taxon>Hemiptera</taxon>
        <taxon>Sternorrhyncha</taxon>
        <taxon>Aphidomorpha</taxon>
        <taxon>Aphidoidea</taxon>
        <taxon>Aphididae</taxon>
        <taxon>Aphidini</taxon>
        <taxon>Aphis</taxon>
        <taxon>Aphis</taxon>
    </lineage>
</organism>
<feature type="region of interest" description="Disordered" evidence="1">
    <location>
        <begin position="155"/>
        <end position="189"/>
    </location>
</feature>
<comment type="caution">
    <text evidence="2">The sequence shown here is derived from an EMBL/GenBank/DDBJ whole genome shotgun (WGS) entry which is preliminary data.</text>
</comment>
<accession>A0A6G0Z2F7</accession>
<evidence type="ECO:0000313" key="3">
    <source>
        <dbReference type="Proteomes" id="UP000478052"/>
    </source>
</evidence>
<sequence>MENTAMRLHLSFDEDEDYYEEEESTHILELRALKESVLSHYSYETRKTITLIIDELLCETIFNIHRELKLRVLDPRRFDSNYNRRCHTPTLVVMAENLNITKPTQEVDCPKCFFPVKCLLLSKHLAQCMNPHQNTFSYSSRNSSRIARQRIQEGFKTAYDESKNDSDDEKVKPKRRNNKGKKSTMKSIR</sequence>
<gene>
    <name evidence="2" type="ORF">FWK35_00009317</name>
</gene>
<dbReference type="AlphaFoldDB" id="A0A6G0Z2F7"/>
<evidence type="ECO:0000256" key="1">
    <source>
        <dbReference type="SAM" id="MobiDB-lite"/>
    </source>
</evidence>
<dbReference type="Proteomes" id="UP000478052">
    <property type="component" value="Unassembled WGS sequence"/>
</dbReference>
<dbReference type="EMBL" id="VUJU01001542">
    <property type="protein sequence ID" value="KAF0764825.1"/>
    <property type="molecule type" value="Genomic_DNA"/>
</dbReference>